<accession>A0A7K1RMX1</accession>
<dbReference type="RefSeq" id="WP_156538396.1">
    <property type="nucleotide sequence ID" value="NZ_JACXXJ020000004.1"/>
</dbReference>
<protein>
    <submittedName>
        <fullName evidence="6">Helix-turn-helix domain-containing protein</fullName>
    </submittedName>
    <submittedName>
        <fullName evidence="5">Helix-turn-helix transcriptional regulator</fullName>
    </submittedName>
</protein>
<keyword evidence="2" id="KW-0238">DNA-binding</keyword>
<organism evidence="6 7">
    <name type="scientific">Agrobacterium vitis</name>
    <name type="common">Rhizobium vitis</name>
    <dbReference type="NCBI Taxonomy" id="373"/>
    <lineage>
        <taxon>Bacteria</taxon>
        <taxon>Pseudomonadati</taxon>
        <taxon>Pseudomonadota</taxon>
        <taxon>Alphaproteobacteria</taxon>
        <taxon>Hyphomicrobiales</taxon>
        <taxon>Rhizobiaceae</taxon>
        <taxon>Rhizobium/Agrobacterium group</taxon>
        <taxon>Agrobacterium</taxon>
    </lineage>
</organism>
<dbReference type="PANTHER" id="PTHR47893:SF1">
    <property type="entry name" value="REGULATORY PROTEIN PCHR"/>
    <property type="match status" value="1"/>
</dbReference>
<evidence type="ECO:0000313" key="6">
    <source>
        <dbReference type="EMBL" id="MVA59367.1"/>
    </source>
</evidence>
<geneLocation type="plasmid" evidence="5">
    <name>unnamed3</name>
</geneLocation>
<dbReference type="Pfam" id="PF12833">
    <property type="entry name" value="HTH_18"/>
    <property type="match status" value="1"/>
</dbReference>
<keyword evidence="5" id="KW-0614">Plasmid</keyword>
<dbReference type="PROSITE" id="PS00041">
    <property type="entry name" value="HTH_ARAC_FAMILY_1"/>
    <property type="match status" value="1"/>
</dbReference>
<comment type="caution">
    <text evidence="6">The sequence shown here is derived from an EMBL/GenBank/DDBJ whole genome shotgun (WGS) entry which is preliminary data.</text>
</comment>
<dbReference type="Proteomes" id="UP000655037">
    <property type="component" value="Unassembled WGS sequence"/>
</dbReference>
<dbReference type="InterPro" id="IPR053142">
    <property type="entry name" value="PchR_regulatory_protein"/>
</dbReference>
<evidence type="ECO:0000313" key="5">
    <source>
        <dbReference type="EMBL" id="MBF2714359.1"/>
    </source>
</evidence>
<keyword evidence="3" id="KW-0804">Transcription</keyword>
<reference evidence="5" key="2">
    <citation type="submission" date="2020-11" db="EMBL/GenBank/DDBJ databases">
        <title>Agrobacterium vitis strain K377 genome.</title>
        <authorList>
            <person name="Xi H."/>
        </authorList>
    </citation>
    <scope>NUCLEOTIDE SEQUENCE</scope>
    <source>
        <strain evidence="5">K377</strain>
        <plasmid evidence="5">unnamed3</plasmid>
    </source>
</reference>
<keyword evidence="1" id="KW-0805">Transcription regulation</keyword>
<name>A0A7K1RMX1_AGRVI</name>
<dbReference type="SMART" id="SM00342">
    <property type="entry name" value="HTH_ARAC"/>
    <property type="match status" value="1"/>
</dbReference>
<gene>
    <name evidence="6" type="ORF">GOZ88_25085</name>
    <name evidence="5" type="ORF">IEI95_008975</name>
</gene>
<evidence type="ECO:0000256" key="3">
    <source>
        <dbReference type="ARBA" id="ARBA00023163"/>
    </source>
</evidence>
<dbReference type="PROSITE" id="PS01124">
    <property type="entry name" value="HTH_ARAC_FAMILY_2"/>
    <property type="match status" value="1"/>
</dbReference>
<dbReference type="EMBL" id="JACXXJ020000004">
    <property type="protein sequence ID" value="MBF2714359.1"/>
    <property type="molecule type" value="Genomic_DNA"/>
</dbReference>
<proteinExistence type="predicted"/>
<reference evidence="6 7" key="1">
    <citation type="submission" date="2019-12" db="EMBL/GenBank/DDBJ databases">
        <title>Whole-genome sequencing of Allorhizobium vitis.</title>
        <authorList>
            <person name="Gan H.M."/>
            <person name="Szegedi E."/>
            <person name="Burr T."/>
            <person name="Savka M.A."/>
        </authorList>
    </citation>
    <scope>NUCLEOTIDE SEQUENCE [LARGE SCALE GENOMIC DNA]</scope>
    <source>
        <strain evidence="6 7">CG415</strain>
    </source>
</reference>
<dbReference type="Gene3D" id="1.10.10.60">
    <property type="entry name" value="Homeodomain-like"/>
    <property type="match status" value="1"/>
</dbReference>
<dbReference type="GO" id="GO:0043565">
    <property type="term" value="F:sequence-specific DNA binding"/>
    <property type="evidence" value="ECO:0007669"/>
    <property type="project" value="InterPro"/>
</dbReference>
<dbReference type="InterPro" id="IPR018060">
    <property type="entry name" value="HTH_AraC"/>
</dbReference>
<evidence type="ECO:0000256" key="1">
    <source>
        <dbReference type="ARBA" id="ARBA00023015"/>
    </source>
</evidence>
<dbReference type="AlphaFoldDB" id="A0A7K1RMX1"/>
<evidence type="ECO:0000259" key="4">
    <source>
        <dbReference type="PROSITE" id="PS01124"/>
    </source>
</evidence>
<dbReference type="SUPFAM" id="SSF46689">
    <property type="entry name" value="Homeodomain-like"/>
    <property type="match status" value="2"/>
</dbReference>
<feature type="domain" description="HTH araC/xylS-type" evidence="4">
    <location>
        <begin position="227"/>
        <end position="328"/>
    </location>
</feature>
<dbReference type="InterPro" id="IPR009057">
    <property type="entry name" value="Homeodomain-like_sf"/>
</dbReference>
<dbReference type="GO" id="GO:0003700">
    <property type="term" value="F:DNA-binding transcription factor activity"/>
    <property type="evidence" value="ECO:0007669"/>
    <property type="project" value="InterPro"/>
</dbReference>
<sequence length="329" mass="37131">MSSMIKAHEFFDQMHKENHTFRLLTSNIAPNDTLLRGTISKATVRNGLMVHYSDVTNLCDLHTEAECAPHLGIKLFFQGGVSASIGDENIPMPHRLDNQDRWVPSATLFHQKEREVFRRSAARGDRVRKLTIKIFPEWLESGDVFTDASACGLKLFTSQRLAARSWKPSASLVALATQAITPPRLEPYLARLYMESRTLEIIADAFSQLGEVSSASAPRLRLSAMENRRLHRAEELLKNSNNPPSLERLASEVGVSVNTLQRLFHVTHGTTVFHYIRRFRMEKARNALEKEGFTIAQAAYVAGYTSPANFATAFKKNYGFSPKEARLRR</sequence>
<dbReference type="InterPro" id="IPR018062">
    <property type="entry name" value="HTH_AraC-typ_CS"/>
</dbReference>
<evidence type="ECO:0000313" key="7">
    <source>
        <dbReference type="Proteomes" id="UP000440716"/>
    </source>
</evidence>
<dbReference type="PANTHER" id="PTHR47893">
    <property type="entry name" value="REGULATORY PROTEIN PCHR"/>
    <property type="match status" value="1"/>
</dbReference>
<evidence type="ECO:0000256" key="2">
    <source>
        <dbReference type="ARBA" id="ARBA00023125"/>
    </source>
</evidence>
<dbReference type="Proteomes" id="UP000440716">
    <property type="component" value="Unassembled WGS sequence"/>
</dbReference>
<dbReference type="EMBL" id="WPHU01000018">
    <property type="protein sequence ID" value="MVA59367.1"/>
    <property type="molecule type" value="Genomic_DNA"/>
</dbReference>